<proteinExistence type="predicted"/>
<sequence>MKTRTLISLLFLSAHLVSCTNSEGGMNKGLLGAASGGLIGALLGDNLLNKNKNSSSGNSSSGNSGNSSGNSGSNDDGFLEENSGLITGAVAGYAAGAISDGISKNEIRQKYLDGYNKGRSDSIKELYWLKRDAERPAGNPDLQRRYYEVPIPEHVTTDGVLVEPRKAVIEVVE</sequence>
<comment type="caution">
    <text evidence="2">The sequence shown here is derived from an EMBL/GenBank/DDBJ whole genome shotgun (WGS) entry which is preliminary data.</text>
</comment>
<organism evidence="2 3">
    <name type="scientific">Brevifollis gellanilyticus</name>
    <dbReference type="NCBI Taxonomy" id="748831"/>
    <lineage>
        <taxon>Bacteria</taxon>
        <taxon>Pseudomonadati</taxon>
        <taxon>Verrucomicrobiota</taxon>
        <taxon>Verrucomicrobiia</taxon>
        <taxon>Verrucomicrobiales</taxon>
        <taxon>Verrucomicrobiaceae</taxon>
    </lineage>
</organism>
<evidence type="ECO:0000313" key="3">
    <source>
        <dbReference type="Proteomes" id="UP000321577"/>
    </source>
</evidence>
<dbReference type="RefSeq" id="WP_146849705.1">
    <property type="nucleotide sequence ID" value="NZ_BKAG01000007.1"/>
</dbReference>
<feature type="region of interest" description="Disordered" evidence="1">
    <location>
        <begin position="52"/>
        <end position="79"/>
    </location>
</feature>
<evidence type="ECO:0000256" key="1">
    <source>
        <dbReference type="SAM" id="MobiDB-lite"/>
    </source>
</evidence>
<dbReference type="Proteomes" id="UP000321577">
    <property type="component" value="Unassembled WGS sequence"/>
</dbReference>
<evidence type="ECO:0008006" key="4">
    <source>
        <dbReference type="Google" id="ProtNLM"/>
    </source>
</evidence>
<dbReference type="EMBL" id="BKAG01000007">
    <property type="protein sequence ID" value="GEP42102.1"/>
    <property type="molecule type" value="Genomic_DNA"/>
</dbReference>
<gene>
    <name evidence="2" type="ORF">BGE01nite_13930</name>
</gene>
<keyword evidence="3" id="KW-1185">Reference proteome</keyword>
<dbReference type="AlphaFoldDB" id="A0A512M5T8"/>
<protein>
    <recommendedName>
        <fullName evidence="4">Glycine zipper domain-containing protein</fullName>
    </recommendedName>
</protein>
<evidence type="ECO:0000313" key="2">
    <source>
        <dbReference type="EMBL" id="GEP42102.1"/>
    </source>
</evidence>
<feature type="compositionally biased region" description="Low complexity" evidence="1">
    <location>
        <begin position="52"/>
        <end position="76"/>
    </location>
</feature>
<name>A0A512M5T8_9BACT</name>
<dbReference type="OrthoDB" id="199064at2"/>
<reference evidence="2 3" key="1">
    <citation type="submission" date="2019-07" db="EMBL/GenBank/DDBJ databases">
        <title>Whole genome shotgun sequence of Brevifollis gellanilyticus NBRC 108608.</title>
        <authorList>
            <person name="Hosoyama A."/>
            <person name="Uohara A."/>
            <person name="Ohji S."/>
            <person name="Ichikawa N."/>
        </authorList>
    </citation>
    <scope>NUCLEOTIDE SEQUENCE [LARGE SCALE GENOMIC DNA]</scope>
    <source>
        <strain evidence="2 3">NBRC 108608</strain>
    </source>
</reference>
<accession>A0A512M5T8</accession>